<organism evidence="1 2">
    <name type="scientific">Clostridium cylindrosporum DSM 605</name>
    <dbReference type="NCBI Taxonomy" id="1121307"/>
    <lineage>
        <taxon>Bacteria</taxon>
        <taxon>Bacillati</taxon>
        <taxon>Bacillota</taxon>
        <taxon>Clostridia</taxon>
        <taxon>Eubacteriales</taxon>
        <taxon>Clostridiaceae</taxon>
        <taxon>Clostridium</taxon>
    </lineage>
</organism>
<evidence type="ECO:0000313" key="2">
    <source>
        <dbReference type="Proteomes" id="UP000036756"/>
    </source>
</evidence>
<dbReference type="AlphaFoldDB" id="A0A0J8DG15"/>
<dbReference type="STRING" id="1121307.CLCY_7c01550"/>
<dbReference type="InterPro" id="IPR004027">
    <property type="entry name" value="SEC_C_motif"/>
</dbReference>
<dbReference type="NCBIfam" id="NF004088">
    <property type="entry name" value="PRK05590.1"/>
    <property type="match status" value="1"/>
</dbReference>
<dbReference type="EMBL" id="LFVU01000003">
    <property type="protein sequence ID" value="KMT23108.1"/>
    <property type="molecule type" value="Genomic_DNA"/>
</dbReference>
<dbReference type="SUPFAM" id="SSF103642">
    <property type="entry name" value="Sec-C motif"/>
    <property type="match status" value="1"/>
</dbReference>
<name>A0A0J8DG15_CLOCY</name>
<evidence type="ECO:0000313" key="1">
    <source>
        <dbReference type="EMBL" id="KMT23108.1"/>
    </source>
</evidence>
<protein>
    <submittedName>
        <fullName evidence="1">SEC-C domain-containing protein</fullName>
    </submittedName>
</protein>
<reference evidence="1 2" key="1">
    <citation type="submission" date="2015-06" db="EMBL/GenBank/DDBJ databases">
        <title>Draft genome sequence of the purine-degrading Clostridium cylindrosporum HC-1 (DSM 605).</title>
        <authorList>
            <person name="Poehlein A."/>
            <person name="Schiel-Bengelsdorf B."/>
            <person name="Bengelsdorf F."/>
            <person name="Daniel R."/>
            <person name="Duerre P."/>
        </authorList>
    </citation>
    <scope>NUCLEOTIDE SEQUENCE [LARGE SCALE GENOMIC DNA]</scope>
    <source>
        <strain evidence="1 2">DSM 605</strain>
    </source>
</reference>
<dbReference type="PANTHER" id="PTHR33747">
    <property type="entry name" value="UPF0225 PROTEIN SCO1677"/>
    <property type="match status" value="1"/>
</dbReference>
<comment type="caution">
    <text evidence="1">The sequence shown here is derived from an EMBL/GenBank/DDBJ whole genome shotgun (WGS) entry which is preliminary data.</text>
</comment>
<dbReference type="RefSeq" id="WP_048569480.1">
    <property type="nucleotide sequence ID" value="NZ_LFVU01000003.1"/>
</dbReference>
<keyword evidence="2" id="KW-1185">Reference proteome</keyword>
<dbReference type="OrthoDB" id="5872at2"/>
<dbReference type="Pfam" id="PF02810">
    <property type="entry name" value="SEC-C"/>
    <property type="match status" value="1"/>
</dbReference>
<gene>
    <name evidence="1" type="ORF">CLCY_7c01550</name>
</gene>
<dbReference type="PANTHER" id="PTHR33747:SF1">
    <property type="entry name" value="ADENYLATE CYCLASE-ASSOCIATED CAP C-TERMINAL DOMAIN-CONTAINING PROTEIN"/>
    <property type="match status" value="1"/>
</dbReference>
<proteinExistence type="predicted"/>
<dbReference type="PATRIC" id="fig|1121307.3.peg.2438"/>
<sequence length="165" mass="19314">MSLFKQWEELVEVDRTQQESESFWKEYLEKERDVYIYILKNKDEVVKGTVKDLAEKFNMDSVTFAGFVSGIETSLKNEINLDSLEESSEVELNVDFEKLFYNMLDAKADWLFTLEEWEEVLSLEAREAIAKEYKQSKTIVKEEKIGRNDPCKCGSGKKYKKCCGK</sequence>
<accession>A0A0J8DG15</accession>
<dbReference type="Gene3D" id="3.10.450.50">
    <property type="match status" value="1"/>
</dbReference>
<dbReference type="Proteomes" id="UP000036756">
    <property type="component" value="Unassembled WGS sequence"/>
</dbReference>